<proteinExistence type="predicted"/>
<dbReference type="Proteomes" id="UP001280121">
    <property type="component" value="Unassembled WGS sequence"/>
</dbReference>
<dbReference type="Gene3D" id="2.130.10.10">
    <property type="entry name" value="YVTN repeat-like/Quinoprotein amine dehydrogenase"/>
    <property type="match status" value="1"/>
</dbReference>
<accession>A0AAD9XGN7</accession>
<comment type="caution">
    <text evidence="2">The sequence shown here is derived from an EMBL/GenBank/DDBJ whole genome shotgun (WGS) entry which is preliminary data.</text>
</comment>
<evidence type="ECO:0000313" key="2">
    <source>
        <dbReference type="EMBL" id="KAK2659028.1"/>
    </source>
</evidence>
<keyword evidence="1" id="KW-1133">Transmembrane helix</keyword>
<dbReference type="EMBL" id="JANJYI010000002">
    <property type="protein sequence ID" value="KAK2659028.1"/>
    <property type="molecule type" value="Genomic_DNA"/>
</dbReference>
<keyword evidence="1" id="KW-0812">Transmembrane</keyword>
<feature type="transmembrane region" description="Helical" evidence="1">
    <location>
        <begin position="319"/>
        <end position="338"/>
    </location>
</feature>
<organism evidence="2 3">
    <name type="scientific">Dipteronia dyeriana</name>
    <dbReference type="NCBI Taxonomy" id="168575"/>
    <lineage>
        <taxon>Eukaryota</taxon>
        <taxon>Viridiplantae</taxon>
        <taxon>Streptophyta</taxon>
        <taxon>Embryophyta</taxon>
        <taxon>Tracheophyta</taxon>
        <taxon>Spermatophyta</taxon>
        <taxon>Magnoliopsida</taxon>
        <taxon>eudicotyledons</taxon>
        <taxon>Gunneridae</taxon>
        <taxon>Pentapetalae</taxon>
        <taxon>rosids</taxon>
        <taxon>malvids</taxon>
        <taxon>Sapindales</taxon>
        <taxon>Sapindaceae</taxon>
        <taxon>Hippocastanoideae</taxon>
        <taxon>Acereae</taxon>
        <taxon>Dipteronia</taxon>
    </lineage>
</organism>
<keyword evidence="1" id="KW-0472">Membrane</keyword>
<evidence type="ECO:0000313" key="3">
    <source>
        <dbReference type="Proteomes" id="UP001280121"/>
    </source>
</evidence>
<sequence length="376" mass="41563">MVLLEAKSLRKAVVPSALIDNPSPGNLQSTRLALHVNEDGSSFLVYIASGCHVYILQIGVEDSFVSEGKEGLLIPEYTQVLDSALLDRCPHRSEIQSIALAGTSGTGYLVLGSVDLFGHLIVSKLVTCGKDVDRLTYSVLPPDSGVGEGSWTGLCFSPSQWSMAAVANSFCRSVDVYDQDIHLRTLRTLWYPSSLNFIQNLSHGNESSILAVTEGCQLTIWDLRMKEKGGCLQRIYGSIGDNLYAVCSSSTGNIAVGGADRTVTIYDPRRWSALSRWVHCSKYDITGLAYSSIDADYIYVQGVDYEVTMNFESHCLFDYYFYSITSAATYGGYLLLIAKLCSTFLSYLVRLVHFIFIVWLLEKMRILIIPHSKQSL</sequence>
<dbReference type="InterPro" id="IPR015943">
    <property type="entry name" value="WD40/YVTN_repeat-like_dom_sf"/>
</dbReference>
<keyword evidence="3" id="KW-1185">Reference proteome</keyword>
<evidence type="ECO:0000256" key="1">
    <source>
        <dbReference type="SAM" id="Phobius"/>
    </source>
</evidence>
<reference evidence="2" key="1">
    <citation type="journal article" date="2023" name="Plant J.">
        <title>Genome sequences and population genomics provide insights into the demographic history, inbreeding, and mutation load of two 'living fossil' tree species of Dipteronia.</title>
        <authorList>
            <person name="Feng Y."/>
            <person name="Comes H.P."/>
            <person name="Chen J."/>
            <person name="Zhu S."/>
            <person name="Lu R."/>
            <person name="Zhang X."/>
            <person name="Li P."/>
            <person name="Qiu J."/>
            <person name="Olsen K.M."/>
            <person name="Qiu Y."/>
        </authorList>
    </citation>
    <scope>NUCLEOTIDE SEQUENCE</scope>
    <source>
        <strain evidence="2">KIB01</strain>
    </source>
</reference>
<protein>
    <submittedName>
        <fullName evidence="2">Uncharacterized protein</fullName>
    </submittedName>
</protein>
<name>A0AAD9XGN7_9ROSI</name>
<feature type="transmembrane region" description="Helical" evidence="1">
    <location>
        <begin position="344"/>
        <end position="361"/>
    </location>
</feature>
<dbReference type="AlphaFoldDB" id="A0AAD9XGN7"/>
<dbReference type="PANTHER" id="PTHR47467:SF1">
    <property type="entry name" value="WD40 REPEAT-CONTAINING PROTEIN"/>
    <property type="match status" value="1"/>
</dbReference>
<dbReference type="InterPro" id="IPR036322">
    <property type="entry name" value="WD40_repeat_dom_sf"/>
</dbReference>
<dbReference type="PANTHER" id="PTHR47467">
    <property type="entry name" value="OS01G0867200 PROTEIN"/>
    <property type="match status" value="1"/>
</dbReference>
<dbReference type="SUPFAM" id="SSF50978">
    <property type="entry name" value="WD40 repeat-like"/>
    <property type="match status" value="1"/>
</dbReference>
<gene>
    <name evidence="2" type="ORF">Ddye_005561</name>
</gene>